<gene>
    <name evidence="1" type="ORF">FSB_LOCUS18503</name>
    <name evidence="2" type="ORF">FSB_LOCUS44867</name>
</gene>
<dbReference type="EMBL" id="OIVN01001162">
    <property type="protein sequence ID" value="SPC90621.1"/>
    <property type="molecule type" value="Genomic_DNA"/>
</dbReference>
<proteinExistence type="predicted"/>
<organism evidence="1">
    <name type="scientific">Fagus sylvatica</name>
    <name type="common">Beechnut</name>
    <dbReference type="NCBI Taxonomy" id="28930"/>
    <lineage>
        <taxon>Eukaryota</taxon>
        <taxon>Viridiplantae</taxon>
        <taxon>Streptophyta</taxon>
        <taxon>Embryophyta</taxon>
        <taxon>Tracheophyta</taxon>
        <taxon>Spermatophyta</taxon>
        <taxon>Magnoliopsida</taxon>
        <taxon>eudicotyledons</taxon>
        <taxon>Gunneridae</taxon>
        <taxon>Pentapetalae</taxon>
        <taxon>rosids</taxon>
        <taxon>fabids</taxon>
        <taxon>Fagales</taxon>
        <taxon>Fagaceae</taxon>
        <taxon>Fagus</taxon>
    </lineage>
</organism>
<evidence type="ECO:0000313" key="2">
    <source>
        <dbReference type="EMBL" id="SPD16985.1"/>
    </source>
</evidence>
<dbReference type="InterPro" id="IPR011990">
    <property type="entry name" value="TPR-like_helical_dom_sf"/>
</dbReference>
<reference evidence="1" key="1">
    <citation type="submission" date="2018-02" db="EMBL/GenBank/DDBJ databases">
        <authorList>
            <person name="Cohen D.B."/>
            <person name="Kent A.D."/>
        </authorList>
    </citation>
    <scope>NUCLEOTIDE SEQUENCE</scope>
</reference>
<sequence length="152" mass="16478">MMEAILIDCVQNSLRHFMHRNAIFICERLCAQFPSEVIEVLAIQEGCLLAKDMELAERGAREKSLEVGALDSTKLTTDLVLSPELPSLHATPASLAALDSISYHVSKTDWTAPSHVDVCLDIGVGPFPEFSSSITFALASMAKDDSARVSAE</sequence>
<protein>
    <submittedName>
        <fullName evidence="1">Uncharacterized protein</fullName>
    </submittedName>
</protein>
<evidence type="ECO:0000313" key="1">
    <source>
        <dbReference type="EMBL" id="SPC90621.1"/>
    </source>
</evidence>
<accession>A0A2N9FUL5</accession>
<dbReference type="AlphaFoldDB" id="A0A2N9FUL5"/>
<dbReference type="Gene3D" id="1.25.40.10">
    <property type="entry name" value="Tetratricopeptide repeat domain"/>
    <property type="match status" value="1"/>
</dbReference>
<name>A0A2N9FUL5_FAGSY</name>
<dbReference type="EMBL" id="OIVN01004372">
    <property type="protein sequence ID" value="SPD16985.1"/>
    <property type="molecule type" value="Genomic_DNA"/>
</dbReference>